<dbReference type="PANTHER" id="PTHR46766">
    <property type="entry name" value="GLUTAMINE-RICH PROTEIN 2"/>
    <property type="match status" value="1"/>
</dbReference>
<comment type="caution">
    <text evidence="5">The sequence shown here is derived from an EMBL/GenBank/DDBJ whole genome shotgun (WGS) entry which is preliminary data.</text>
</comment>
<evidence type="ECO:0000313" key="6">
    <source>
        <dbReference type="Proteomes" id="UP000192284"/>
    </source>
</evidence>
<evidence type="ECO:0008006" key="7">
    <source>
        <dbReference type="Google" id="ProtNLM"/>
    </source>
</evidence>
<dbReference type="Pfam" id="PF18878">
    <property type="entry name" value="PPE-PPW"/>
    <property type="match status" value="1"/>
</dbReference>
<keyword evidence="2" id="KW-0472">Membrane</keyword>
<dbReference type="EMBL" id="MVHE01000116">
    <property type="protein sequence ID" value="ORA09124.1"/>
    <property type="molecule type" value="Genomic_DNA"/>
</dbReference>
<dbReference type="RefSeq" id="WP_083116432.1">
    <property type="nucleotide sequence ID" value="NZ_JACKTS010000025.1"/>
</dbReference>
<feature type="domain" description="PPE-PPW subfamily C-terminal" evidence="4">
    <location>
        <begin position="377"/>
        <end position="425"/>
    </location>
</feature>
<dbReference type="InterPro" id="IPR043641">
    <property type="entry name" value="PPE-PPW_C"/>
</dbReference>
<dbReference type="SUPFAM" id="SSF140459">
    <property type="entry name" value="PE/PPE dimer-like"/>
    <property type="match status" value="1"/>
</dbReference>
<dbReference type="AlphaFoldDB" id="A0A1W9Z991"/>
<dbReference type="InterPro" id="IPR000030">
    <property type="entry name" value="PPE_dom"/>
</dbReference>
<keyword evidence="2" id="KW-0812">Transmembrane</keyword>
<evidence type="ECO:0000256" key="2">
    <source>
        <dbReference type="SAM" id="Phobius"/>
    </source>
</evidence>
<gene>
    <name evidence="5" type="ORF">BST12_27970</name>
</gene>
<name>A0A1W9Z991_MYCAN</name>
<organism evidence="5 6">
    <name type="scientific">Mycobacterium angelicum</name>
    <dbReference type="NCBI Taxonomy" id="470074"/>
    <lineage>
        <taxon>Bacteria</taxon>
        <taxon>Bacillati</taxon>
        <taxon>Actinomycetota</taxon>
        <taxon>Actinomycetes</taxon>
        <taxon>Mycobacteriales</taxon>
        <taxon>Mycobacteriaceae</taxon>
        <taxon>Mycobacterium</taxon>
    </lineage>
</organism>
<keyword evidence="6" id="KW-1185">Reference proteome</keyword>
<evidence type="ECO:0000256" key="1">
    <source>
        <dbReference type="ARBA" id="ARBA00010652"/>
    </source>
</evidence>
<accession>A0A1W9Z991</accession>
<proteinExistence type="inferred from homology"/>
<dbReference type="Proteomes" id="UP000192284">
    <property type="component" value="Unassembled WGS sequence"/>
</dbReference>
<dbReference type="Pfam" id="PF00823">
    <property type="entry name" value="PPE"/>
    <property type="match status" value="1"/>
</dbReference>
<protein>
    <recommendedName>
        <fullName evidence="7">PPE family domain-containing protein</fullName>
    </recommendedName>
</protein>
<sequence>MIGCDWAAVPPEVHSASLLGPGPGPLLSAAVVWRTLSAEYALAADELTALLAGVQVGAWQGTSAESFVAAHMVYTAWLTEASADCSIVAAQHESAAVAYSTALSGMPTLAELAANHVIHGVLIATNFFGINAIPIALNEADYARMWIQAAAVMGAYEVASISAVAAVAHTPPAPVLVKPGVGNLAESALLPTLSQPPWWDVIWQLIETLAQVVSQAVSALASEMFAFSVELIFYLGQWLVAYVVLIGGYLLQLLHMLNVLITDLLALFLLDAQLVILFLYITVRAMDAVVALVAEFLGKVLGTLSWALNQAATAVAEAIRELLGGMAATAQSVVYASALPQGGVSSLPTGGIAAAPVTLAADIAPAGGSAAGSGAVAASERGAATLGGFAGTAHDAVIRQPGGLSFLASEEVGGGMRVPLLPSTWDASPALAVAP</sequence>
<evidence type="ECO:0000259" key="3">
    <source>
        <dbReference type="Pfam" id="PF00823"/>
    </source>
</evidence>
<dbReference type="PANTHER" id="PTHR46766:SF1">
    <property type="entry name" value="GLUTAMINE-RICH PROTEIN 2"/>
    <property type="match status" value="1"/>
</dbReference>
<reference evidence="5 6" key="1">
    <citation type="submission" date="2017-02" db="EMBL/GenBank/DDBJ databases">
        <title>The new phylogeny of genus Mycobacterium.</title>
        <authorList>
            <person name="Tortoli E."/>
            <person name="Trovato A."/>
            <person name="Cirillo D.M."/>
        </authorList>
    </citation>
    <scope>NUCLEOTIDE SEQUENCE [LARGE SCALE GENOMIC DNA]</scope>
    <source>
        <strain evidence="5 6">DSM 45057</strain>
    </source>
</reference>
<feature type="transmembrane region" description="Helical" evidence="2">
    <location>
        <begin position="257"/>
        <end position="281"/>
    </location>
</feature>
<feature type="domain" description="PPE" evidence="3">
    <location>
        <begin position="5"/>
        <end position="166"/>
    </location>
</feature>
<feature type="transmembrane region" description="Helical" evidence="2">
    <location>
        <begin position="231"/>
        <end position="251"/>
    </location>
</feature>
<comment type="similarity">
    <text evidence="1">Belongs to the mycobacterial PPE family.</text>
</comment>
<dbReference type="OrthoDB" id="4704651at2"/>
<keyword evidence="2" id="KW-1133">Transmembrane helix</keyword>
<dbReference type="GO" id="GO:0052572">
    <property type="term" value="P:response to host immune response"/>
    <property type="evidence" value="ECO:0007669"/>
    <property type="project" value="TreeGrafter"/>
</dbReference>
<dbReference type="InterPro" id="IPR038332">
    <property type="entry name" value="PPE_sf"/>
</dbReference>
<evidence type="ECO:0000313" key="5">
    <source>
        <dbReference type="EMBL" id="ORA09124.1"/>
    </source>
</evidence>
<dbReference type="Gene3D" id="1.20.1260.20">
    <property type="entry name" value="PPE superfamily"/>
    <property type="match status" value="1"/>
</dbReference>
<evidence type="ECO:0000259" key="4">
    <source>
        <dbReference type="Pfam" id="PF18878"/>
    </source>
</evidence>